<dbReference type="PANTHER" id="PTHR12654:SF0">
    <property type="entry name" value="NON-LYSOSOMAL GLUCOSYLCERAMIDASE"/>
    <property type="match status" value="1"/>
</dbReference>
<dbReference type="InterPro" id="IPR008928">
    <property type="entry name" value="6-hairpin_glycosidase_sf"/>
</dbReference>
<dbReference type="Proteomes" id="UP000474967">
    <property type="component" value="Unassembled WGS sequence"/>
</dbReference>
<evidence type="ECO:0000259" key="2">
    <source>
        <dbReference type="Pfam" id="PF12215"/>
    </source>
</evidence>
<gene>
    <name evidence="3" type="ORF">G3T36_03570</name>
</gene>
<keyword evidence="4" id="KW-1185">Reference proteome</keyword>
<proteinExistence type="predicted"/>
<dbReference type="SUPFAM" id="SSF48208">
    <property type="entry name" value="Six-hairpin glycosidases"/>
    <property type="match status" value="1"/>
</dbReference>
<organism evidence="3 4">
    <name type="scientific">Leifsonia tongyongensis</name>
    <dbReference type="NCBI Taxonomy" id="1268043"/>
    <lineage>
        <taxon>Bacteria</taxon>
        <taxon>Bacillati</taxon>
        <taxon>Actinomycetota</taxon>
        <taxon>Actinomycetes</taxon>
        <taxon>Micrococcales</taxon>
        <taxon>Microbacteriaceae</taxon>
        <taxon>Leifsonia</taxon>
    </lineage>
</organism>
<evidence type="ECO:0000313" key="3">
    <source>
        <dbReference type="EMBL" id="NEN04942.1"/>
    </source>
</evidence>
<evidence type="ECO:0000259" key="1">
    <source>
        <dbReference type="Pfam" id="PF04685"/>
    </source>
</evidence>
<accession>A0A6L9XU75</accession>
<dbReference type="InterPro" id="IPR006775">
    <property type="entry name" value="GH116_catalytic"/>
</dbReference>
<dbReference type="Gene3D" id="1.50.10.10">
    <property type="match status" value="1"/>
</dbReference>
<reference evidence="3 4" key="1">
    <citation type="journal article" date="2014" name="J. Microbiol.">
        <title>Diaminobutyricibacter tongyongensis gen. nov., sp. nov. and Homoserinibacter gongjuensis gen. nov., sp. nov. belong to the family Microbacteriaceae.</title>
        <authorList>
            <person name="Kim S.J."/>
            <person name="Ahn J.H."/>
            <person name="Weon H.Y."/>
            <person name="Hamada M."/>
            <person name="Suzuki K."/>
            <person name="Kwon S.W."/>
        </authorList>
    </citation>
    <scope>NUCLEOTIDE SEQUENCE [LARGE SCALE GENOMIC DNA]</scope>
    <source>
        <strain evidence="3 4">NBRC 108724</strain>
    </source>
</reference>
<sequence length="784" mass="85705">MINQSGTFGPWFFGGSQDDSWEMRALPQAAFHVREQIGTDQTTVKTLATNGPQSTSAARSWQSPLPGWNLLQPGEGSYAALYPFGWTSYTPFKTDVSMRFFSPIVAGEDKRTSLPVAYFDVRLANHTTKTSNISVMFTMPNAPAHEGRQPATVRTGLDSQFTNDRKSGIQAVTMTSNDPSNTVDASRSEWTIAAKPQAGQKVTYTTSWNANGDGSDVYAPFSDTGALTNAPIDNSHSAGAISVAVTLKPGEVSTVPFALTWDFPQVAFANNNTVWMRHYTNFYGAKEDTQNNYVAGSYPFNQSLAIARDALTAHDESLRAVEQWWKPIANDPAYPLVIRTGALNQLAQVPFKTALWEGGLVSNTVAPTGVKRQGTTVPGTHLYLGVDSNAGGGANGGMGTEVGTYSSLAYSQVFPTIERDRLRAKIDAVNADPYGDPWDPGLTSSTDPAAYSVRDPFITWTQGQQPSPGNVWFIDKPSENLFRLYDYAQSNHDWNFLRQAYPAMRKLLAYIQATIPPGSTLPEAPNMNAPSPNLKSPLPYANVFDVIPVNKVDAYDSQLYLLALESISAAGKSVGESKATLATWNAELKAAKTEYEATFWNADHQYYRYTPGPTANNDSVLLATFFAQHLAERAGLPDLVDTSRYRLQLKSQIALFQSKLDSQGREIGSPNMGLPPGSTGFPYLGFAGTTYEDGVWPTVDYFVGATYVDAAKRFKDTGLRAEGLDLGSAVATQVWQVNENGYQFNTPLQWNKSDAGRWIYPAFESNLSSWELLNAIKPVTIRRG</sequence>
<dbReference type="InterPro" id="IPR052566">
    <property type="entry name" value="Non-lysos_glucosylceramidase"/>
</dbReference>
<dbReference type="PANTHER" id="PTHR12654">
    <property type="entry name" value="BILE ACID BETA-GLUCOSIDASE-RELATED"/>
    <property type="match status" value="1"/>
</dbReference>
<comment type="caution">
    <text evidence="3">The sequence shown here is derived from an EMBL/GenBank/DDBJ whole genome shotgun (WGS) entry which is preliminary data.</text>
</comment>
<dbReference type="GO" id="GO:0005975">
    <property type="term" value="P:carbohydrate metabolic process"/>
    <property type="evidence" value="ECO:0007669"/>
    <property type="project" value="InterPro"/>
</dbReference>
<dbReference type="Pfam" id="PF12215">
    <property type="entry name" value="Glyco_hydr_116N"/>
    <property type="match status" value="1"/>
</dbReference>
<feature type="domain" description="Glycosyl-hydrolase family 116 catalytic region" evidence="1">
    <location>
        <begin position="475"/>
        <end position="771"/>
    </location>
</feature>
<dbReference type="InterPro" id="IPR024462">
    <property type="entry name" value="GH116_N"/>
</dbReference>
<feature type="domain" description="Glycosyl-hydrolase family 116 N-terminal" evidence="2">
    <location>
        <begin position="21"/>
        <end position="292"/>
    </location>
</feature>
<evidence type="ECO:0000313" key="4">
    <source>
        <dbReference type="Proteomes" id="UP000474967"/>
    </source>
</evidence>
<name>A0A6L9XU75_9MICO</name>
<dbReference type="EMBL" id="JAAGWY010000001">
    <property type="protein sequence ID" value="NEN04942.1"/>
    <property type="molecule type" value="Genomic_DNA"/>
</dbReference>
<dbReference type="Pfam" id="PF04685">
    <property type="entry name" value="DUF608"/>
    <property type="match status" value="1"/>
</dbReference>
<dbReference type="InterPro" id="IPR012341">
    <property type="entry name" value="6hp_glycosidase-like_sf"/>
</dbReference>
<dbReference type="AlphaFoldDB" id="A0A6L9XU75"/>
<protein>
    <submittedName>
        <fullName evidence="3">Uncharacterized protein</fullName>
    </submittedName>
</protein>
<dbReference type="GO" id="GO:0008422">
    <property type="term" value="F:beta-glucosidase activity"/>
    <property type="evidence" value="ECO:0007669"/>
    <property type="project" value="TreeGrafter"/>
</dbReference>